<feature type="region of interest" description="Disordered" evidence="1">
    <location>
        <begin position="84"/>
        <end position="104"/>
    </location>
</feature>
<accession>A0A7S3HA40</accession>
<reference evidence="2" key="1">
    <citation type="submission" date="2021-01" db="EMBL/GenBank/DDBJ databases">
        <authorList>
            <person name="Corre E."/>
            <person name="Pelletier E."/>
            <person name="Niang G."/>
            <person name="Scheremetjew M."/>
            <person name="Finn R."/>
            <person name="Kale V."/>
            <person name="Holt S."/>
            <person name="Cochrane G."/>
            <person name="Meng A."/>
            <person name="Brown T."/>
            <person name="Cohen L."/>
        </authorList>
    </citation>
    <scope>NUCLEOTIDE SEQUENCE</scope>
    <source>
        <strain evidence="2">CCAP 955/1</strain>
    </source>
</reference>
<dbReference type="EMBL" id="HBIC01033880">
    <property type="protein sequence ID" value="CAE0288398.1"/>
    <property type="molecule type" value="Transcribed_RNA"/>
</dbReference>
<proteinExistence type="predicted"/>
<name>A0A7S3HA40_9STRA</name>
<protein>
    <submittedName>
        <fullName evidence="2">Uncharacterized protein</fullName>
    </submittedName>
</protein>
<sequence>MSEIRSASPLAASDSPVSSPRVRRGSINLSDEGAGRRAEFPQPLRRHTSFESAFRGLRKIAPVELAVPSEPTIEEDINTELTLAEQRKHRKSMEVRLESRGPEHDAQLIENAVAIARTREGNTKRGSNVRRSSLY</sequence>
<feature type="compositionally biased region" description="Basic and acidic residues" evidence="1">
    <location>
        <begin position="92"/>
        <end position="104"/>
    </location>
</feature>
<organism evidence="2">
    <name type="scientific">Spumella elongata</name>
    <dbReference type="NCBI Taxonomy" id="89044"/>
    <lineage>
        <taxon>Eukaryota</taxon>
        <taxon>Sar</taxon>
        <taxon>Stramenopiles</taxon>
        <taxon>Ochrophyta</taxon>
        <taxon>Chrysophyceae</taxon>
        <taxon>Chromulinales</taxon>
        <taxon>Chromulinaceae</taxon>
        <taxon>Spumella</taxon>
    </lineage>
</organism>
<evidence type="ECO:0000256" key="1">
    <source>
        <dbReference type="SAM" id="MobiDB-lite"/>
    </source>
</evidence>
<dbReference type="AlphaFoldDB" id="A0A7S3HA40"/>
<feature type="region of interest" description="Disordered" evidence="1">
    <location>
        <begin position="1"/>
        <end position="45"/>
    </location>
</feature>
<gene>
    <name evidence="2" type="ORF">SELO1098_LOCUS17241</name>
</gene>
<evidence type="ECO:0000313" key="2">
    <source>
        <dbReference type="EMBL" id="CAE0288398.1"/>
    </source>
</evidence>